<evidence type="ECO:0000256" key="1">
    <source>
        <dbReference type="SAM" id="MobiDB-lite"/>
    </source>
</evidence>
<name>A0ABR2LIB4_9ASPA</name>
<reference evidence="2 3" key="1">
    <citation type="journal article" date="2022" name="Nat. Plants">
        <title>Genomes of leafy and leafless Platanthera orchids illuminate the evolution of mycoheterotrophy.</title>
        <authorList>
            <person name="Li M.H."/>
            <person name="Liu K.W."/>
            <person name="Li Z."/>
            <person name="Lu H.C."/>
            <person name="Ye Q.L."/>
            <person name="Zhang D."/>
            <person name="Wang J.Y."/>
            <person name="Li Y.F."/>
            <person name="Zhong Z.M."/>
            <person name="Liu X."/>
            <person name="Yu X."/>
            <person name="Liu D.K."/>
            <person name="Tu X.D."/>
            <person name="Liu B."/>
            <person name="Hao Y."/>
            <person name="Liao X.Y."/>
            <person name="Jiang Y.T."/>
            <person name="Sun W.H."/>
            <person name="Chen J."/>
            <person name="Chen Y.Q."/>
            <person name="Ai Y."/>
            <person name="Zhai J.W."/>
            <person name="Wu S.S."/>
            <person name="Zhou Z."/>
            <person name="Hsiao Y.Y."/>
            <person name="Wu W.L."/>
            <person name="Chen Y.Y."/>
            <person name="Lin Y.F."/>
            <person name="Hsu J.L."/>
            <person name="Li C.Y."/>
            <person name="Wang Z.W."/>
            <person name="Zhao X."/>
            <person name="Zhong W.Y."/>
            <person name="Ma X.K."/>
            <person name="Ma L."/>
            <person name="Huang J."/>
            <person name="Chen G.Z."/>
            <person name="Huang M.Z."/>
            <person name="Huang L."/>
            <person name="Peng D.H."/>
            <person name="Luo Y.B."/>
            <person name="Zou S.Q."/>
            <person name="Chen S.P."/>
            <person name="Lan S."/>
            <person name="Tsai W.C."/>
            <person name="Van de Peer Y."/>
            <person name="Liu Z.J."/>
        </authorList>
    </citation>
    <scope>NUCLEOTIDE SEQUENCE [LARGE SCALE GENOMIC DNA]</scope>
    <source>
        <strain evidence="2">Lor288</strain>
    </source>
</reference>
<keyword evidence="2" id="KW-0689">Ribosomal protein</keyword>
<feature type="region of interest" description="Disordered" evidence="1">
    <location>
        <begin position="98"/>
        <end position="132"/>
    </location>
</feature>
<keyword evidence="2" id="KW-0687">Ribonucleoprotein</keyword>
<dbReference type="Proteomes" id="UP001412067">
    <property type="component" value="Unassembled WGS sequence"/>
</dbReference>
<keyword evidence="3" id="KW-1185">Reference proteome</keyword>
<evidence type="ECO:0000313" key="2">
    <source>
        <dbReference type="EMBL" id="KAK8941836.1"/>
    </source>
</evidence>
<proteinExistence type="predicted"/>
<evidence type="ECO:0000313" key="3">
    <source>
        <dbReference type="Proteomes" id="UP001412067"/>
    </source>
</evidence>
<gene>
    <name evidence="2" type="primary">RPS9C</name>
    <name evidence="2" type="ORF">KSP40_PGU007358</name>
</gene>
<dbReference type="EMBL" id="JBBWWR010000019">
    <property type="protein sequence ID" value="KAK8941836.1"/>
    <property type="molecule type" value="Genomic_DNA"/>
</dbReference>
<accession>A0ABR2LIB4</accession>
<organism evidence="2 3">
    <name type="scientific">Platanthera guangdongensis</name>
    <dbReference type="NCBI Taxonomy" id="2320717"/>
    <lineage>
        <taxon>Eukaryota</taxon>
        <taxon>Viridiplantae</taxon>
        <taxon>Streptophyta</taxon>
        <taxon>Embryophyta</taxon>
        <taxon>Tracheophyta</taxon>
        <taxon>Spermatophyta</taxon>
        <taxon>Magnoliopsida</taxon>
        <taxon>Liliopsida</taxon>
        <taxon>Asparagales</taxon>
        <taxon>Orchidaceae</taxon>
        <taxon>Orchidoideae</taxon>
        <taxon>Orchideae</taxon>
        <taxon>Orchidinae</taxon>
        <taxon>Platanthera</taxon>
    </lineage>
</organism>
<feature type="compositionally biased region" description="Basic residues" evidence="1">
    <location>
        <begin position="107"/>
        <end position="118"/>
    </location>
</feature>
<comment type="caution">
    <text evidence="2">The sequence shown here is derived from an EMBL/GenBank/DDBJ whole genome shotgun (WGS) entry which is preliminary data.</text>
</comment>
<dbReference type="GO" id="GO:0005840">
    <property type="term" value="C:ribosome"/>
    <property type="evidence" value="ECO:0007669"/>
    <property type="project" value="UniProtKB-KW"/>
</dbReference>
<sequence length="132" mass="15175">MKMYFGVPKTYVPSWEPAVMLQDFLRENEAPMVKFRREPLIRFEIRMESKRCTKQHHQSSFLQFETGMEPTRVGRQLVNVPSFMVRVDSSKHIDFALSSPFGGGRPGRGKRRNTRAAAKKVADGGVNEDDEK</sequence>
<protein>
    <submittedName>
        <fullName evidence="2">40S ribosomal protein S9-2</fullName>
    </submittedName>
</protein>